<dbReference type="AlphaFoldDB" id="A0A2N5DZ54"/>
<name>A0A2N5DZ54_9GAMM</name>
<gene>
    <name evidence="1" type="ORF">CYR55_17570</name>
</gene>
<dbReference type="Proteomes" id="UP000234240">
    <property type="component" value="Unassembled WGS sequence"/>
</dbReference>
<dbReference type="OrthoDB" id="5684171at2"/>
<sequence length="121" mass="13721">MSDDFNAFLADSDKWDNRELGASEEHVHVISDKAASEVDDQLGLQAISIRLPKALIRELKEIAQRYDVGYQPMVRDLLNRFAQAEQKKHLLEQLRILKAAESEQEDTAPVSEFIASLKKQG</sequence>
<evidence type="ECO:0000313" key="2">
    <source>
        <dbReference type="Proteomes" id="UP000234240"/>
    </source>
</evidence>
<comment type="caution">
    <text evidence="1">The sequence shown here is derived from an EMBL/GenBank/DDBJ whole genome shotgun (WGS) entry which is preliminary data.</text>
</comment>
<proteinExistence type="predicted"/>
<dbReference type="EMBL" id="PJZF01000018">
    <property type="protein sequence ID" value="PLR33021.1"/>
    <property type="molecule type" value="Genomic_DNA"/>
</dbReference>
<protein>
    <submittedName>
        <fullName evidence="1">Uncharacterized protein</fullName>
    </submittedName>
</protein>
<accession>A0A2N5DZ54</accession>
<dbReference type="RefSeq" id="WP_101817664.1">
    <property type="nucleotide sequence ID" value="NZ_PJZF01000018.1"/>
</dbReference>
<organism evidence="1 2">
    <name type="scientific">Chimaeribacter californicus</name>
    <dbReference type="NCBI Taxonomy" id="2060067"/>
    <lineage>
        <taxon>Bacteria</taxon>
        <taxon>Pseudomonadati</taxon>
        <taxon>Pseudomonadota</taxon>
        <taxon>Gammaproteobacteria</taxon>
        <taxon>Enterobacterales</taxon>
        <taxon>Yersiniaceae</taxon>
        <taxon>Chimaeribacter</taxon>
    </lineage>
</organism>
<evidence type="ECO:0000313" key="1">
    <source>
        <dbReference type="EMBL" id="PLR33021.1"/>
    </source>
</evidence>
<keyword evidence="2" id="KW-1185">Reference proteome</keyword>
<reference evidence="1 2" key="1">
    <citation type="submission" date="2017-12" db="EMBL/GenBank/DDBJ databases">
        <title>Characterization of six clinical isolates of Enterochimera gen. nov., a novel genus of the Yersiniaciae family and the three species Enterochimera arupensis sp. nov., Enterochimera coloradensis sp. nov, and Enterochimera californica sp. nov.</title>
        <authorList>
            <person name="Rossi A."/>
            <person name="Fisher M."/>
        </authorList>
    </citation>
    <scope>NUCLEOTIDE SEQUENCE [LARGE SCALE GENOMIC DNA]</scope>
    <source>
        <strain evidence="2">2015-Iso6</strain>
    </source>
</reference>